<feature type="transmembrane region" description="Helical" evidence="6">
    <location>
        <begin position="272"/>
        <end position="303"/>
    </location>
</feature>
<dbReference type="Proteomes" id="UP000026249">
    <property type="component" value="Unassembled WGS sequence"/>
</dbReference>
<evidence type="ECO:0000256" key="1">
    <source>
        <dbReference type="ARBA" id="ARBA00004651"/>
    </source>
</evidence>
<dbReference type="STRING" id="1454373.ACMU_14290"/>
<comment type="caution">
    <text evidence="8">The sequence shown here is derived from an EMBL/GenBank/DDBJ whole genome shotgun (WGS) entry which is preliminary data.</text>
</comment>
<accession>A0A037ZFN5</accession>
<sequence length="804" mass="85097">MRGVVLKALLSHWRRRPLQLFSLAFGLALATALWTGVQAINAQARQSYAEAARSLGQIGFDQIIAPGGVLFDQSIYVALRRAGWQVSPVLQGQLRVNGPQSVDVIGMDPLSMPSPVTSSAMEGGAGLLTFITPPGQAMAHPETVAALQGAEGLPELLPVDGVPPGQLMVDIGVAQHLLDAPGQVSRLIVLDEQPLARAALHEVAPELQLRTGQDTSDIARLTDSFHLNLTAFGLLSAGVGLFIVHAAIGLAFEQRRVMFRTLRALGVSLNALTLALVAELLVFAIVTGAIGVVLGYVIAALLLPDVAATLRGLYGAGVSGTLSLQPAWWLGGLGVAMLGTAISASQSLWRLWRMGILAPARPRAWARQSQRGLWRQLAVSLVLGVLAVALARWGQGLVAGFAMLGALLMGAALALPPVLSGLAALAARASRGALAGWFWADTRHQMPGISLALMALLLAVAANIGVSTMVGSFRAAFTGWLDQVMVSELYVQARDEAEAEALDDWFETRADAVLPIWSDRVELSGLPGEVYGIVDHSTYRDNRVLLSGREDAWDRVFAEQGALISEQLSYGADLSVGDVLSLPGGLGLSVVGIYADYGNPMPQALIAQPVFNRVANAPQRLRLAVRVAPEKVGNLMRETVEDFGLPGENMTDQASIKAVSIRVFEQTFAITAVLNVLTLGVAGFAILTSLLTLSGMRLAQLAPVWAIGLSRSRLSVLELGRAALLTVVTAIVALPVGLLLAWALLAVVNVVAFGWRIPMQLFPVDWAVLGVVTMVAGVLSAAWPALRLARIAPAELLKVFAHER</sequence>
<feature type="transmembrane region" description="Helical" evidence="6">
    <location>
        <begin position="767"/>
        <end position="786"/>
    </location>
</feature>
<keyword evidence="9" id="KW-1185">Reference proteome</keyword>
<evidence type="ECO:0000259" key="7">
    <source>
        <dbReference type="Pfam" id="PF02687"/>
    </source>
</evidence>
<organism evidence="8 9">
    <name type="scientific">Actibacterium mucosum KCTC 23349</name>
    <dbReference type="NCBI Taxonomy" id="1454373"/>
    <lineage>
        <taxon>Bacteria</taxon>
        <taxon>Pseudomonadati</taxon>
        <taxon>Pseudomonadota</taxon>
        <taxon>Alphaproteobacteria</taxon>
        <taxon>Rhodobacterales</taxon>
        <taxon>Roseobacteraceae</taxon>
        <taxon>Actibacterium</taxon>
    </lineage>
</organism>
<protein>
    <submittedName>
        <fullName evidence="8">ABC transporter permease</fullName>
    </submittedName>
</protein>
<reference evidence="8 9" key="1">
    <citation type="submission" date="2014-03" db="EMBL/GenBank/DDBJ databases">
        <title>Draft Genome Sequence of Actibacterium mucosum KCTC 23349, a Marine Alphaproteobacterium with Complex Ionic Requirements Isolated from Mediterranean Seawater at Malvarrosa Beach, Valencia, Spain.</title>
        <authorList>
            <person name="Arahal D.R."/>
            <person name="Shao Z."/>
            <person name="Lai Q."/>
            <person name="Pujalte M.J."/>
        </authorList>
    </citation>
    <scope>NUCLEOTIDE SEQUENCE [LARGE SCALE GENOMIC DNA]</scope>
    <source>
        <strain evidence="8 9">KCTC 23349</strain>
    </source>
</reference>
<evidence type="ECO:0000256" key="2">
    <source>
        <dbReference type="ARBA" id="ARBA00022475"/>
    </source>
</evidence>
<gene>
    <name evidence="8" type="ORF">ACMU_14290</name>
</gene>
<dbReference type="PANTHER" id="PTHR30287">
    <property type="entry name" value="MEMBRANE COMPONENT OF PREDICTED ABC SUPERFAMILY METABOLITE UPTAKE TRANSPORTER"/>
    <property type="match status" value="1"/>
</dbReference>
<dbReference type="OrthoDB" id="343744at2"/>
<dbReference type="EMBL" id="JFKE01000005">
    <property type="protein sequence ID" value="KAJ54928.1"/>
    <property type="molecule type" value="Genomic_DNA"/>
</dbReference>
<keyword evidence="3 6" id="KW-0812">Transmembrane</keyword>
<evidence type="ECO:0000313" key="8">
    <source>
        <dbReference type="EMBL" id="KAJ54928.1"/>
    </source>
</evidence>
<feature type="transmembrane region" description="Helical" evidence="6">
    <location>
        <begin position="722"/>
        <end position="755"/>
    </location>
</feature>
<comment type="subcellular location">
    <subcellularLocation>
        <location evidence="1">Cell membrane</location>
        <topology evidence="1">Multi-pass membrane protein</topology>
    </subcellularLocation>
</comment>
<dbReference type="RefSeq" id="WP_035260037.1">
    <property type="nucleotide sequence ID" value="NZ_JFKE01000005.1"/>
</dbReference>
<feature type="transmembrane region" description="Helical" evidence="6">
    <location>
        <begin position="229"/>
        <end position="252"/>
    </location>
</feature>
<feature type="transmembrane region" description="Helical" evidence="6">
    <location>
        <begin position="373"/>
        <end position="391"/>
    </location>
</feature>
<dbReference type="PANTHER" id="PTHR30287:SF2">
    <property type="entry name" value="BLL1001 PROTEIN"/>
    <property type="match status" value="1"/>
</dbReference>
<evidence type="ECO:0000256" key="3">
    <source>
        <dbReference type="ARBA" id="ARBA00022692"/>
    </source>
</evidence>
<name>A0A037ZFN5_9RHOB</name>
<feature type="domain" description="ABC3 transporter permease C-terminal" evidence="7">
    <location>
        <begin position="231"/>
        <end position="351"/>
    </location>
</feature>
<keyword evidence="4 6" id="KW-1133">Transmembrane helix</keyword>
<dbReference type="InterPro" id="IPR038766">
    <property type="entry name" value="Membrane_comp_ABC_pdt"/>
</dbReference>
<feature type="domain" description="ABC3 transporter permease C-terminal" evidence="7">
    <location>
        <begin position="674"/>
        <end position="793"/>
    </location>
</feature>
<dbReference type="AlphaFoldDB" id="A0A037ZFN5"/>
<evidence type="ECO:0000256" key="6">
    <source>
        <dbReference type="SAM" id="Phobius"/>
    </source>
</evidence>
<evidence type="ECO:0000313" key="9">
    <source>
        <dbReference type="Proteomes" id="UP000026249"/>
    </source>
</evidence>
<evidence type="ECO:0000256" key="5">
    <source>
        <dbReference type="ARBA" id="ARBA00023136"/>
    </source>
</evidence>
<dbReference type="Pfam" id="PF02687">
    <property type="entry name" value="FtsX"/>
    <property type="match status" value="2"/>
</dbReference>
<evidence type="ECO:0000256" key="4">
    <source>
        <dbReference type="ARBA" id="ARBA00022989"/>
    </source>
</evidence>
<dbReference type="InterPro" id="IPR003838">
    <property type="entry name" value="ABC3_permease_C"/>
</dbReference>
<feature type="transmembrane region" description="Helical" evidence="6">
    <location>
        <begin position="446"/>
        <end position="466"/>
    </location>
</feature>
<feature type="transmembrane region" description="Helical" evidence="6">
    <location>
        <begin position="667"/>
        <end position="687"/>
    </location>
</feature>
<feature type="transmembrane region" description="Helical" evidence="6">
    <location>
        <begin position="327"/>
        <end position="352"/>
    </location>
</feature>
<keyword evidence="5 6" id="KW-0472">Membrane</keyword>
<dbReference type="GO" id="GO:0005886">
    <property type="term" value="C:plasma membrane"/>
    <property type="evidence" value="ECO:0007669"/>
    <property type="project" value="UniProtKB-SubCell"/>
</dbReference>
<proteinExistence type="predicted"/>
<keyword evidence="2" id="KW-1003">Cell membrane</keyword>